<sequence length="69" mass="7726">MLSQPPLFSIFKLKVKFSSLTGSITVREPKRRVHTLLTANWNGCCFGLKQTAQTLGRDACNCRECQASH</sequence>
<protein>
    <submittedName>
        <fullName evidence="1">Uncharacterized protein</fullName>
    </submittedName>
</protein>
<evidence type="ECO:0000313" key="1">
    <source>
        <dbReference type="EMBL" id="CAI8017405.1"/>
    </source>
</evidence>
<name>A0AA35RTG3_GEOBA</name>
<organism evidence="1 2">
    <name type="scientific">Geodia barretti</name>
    <name type="common">Barrett's horny sponge</name>
    <dbReference type="NCBI Taxonomy" id="519541"/>
    <lineage>
        <taxon>Eukaryota</taxon>
        <taxon>Metazoa</taxon>
        <taxon>Porifera</taxon>
        <taxon>Demospongiae</taxon>
        <taxon>Heteroscleromorpha</taxon>
        <taxon>Tetractinellida</taxon>
        <taxon>Astrophorina</taxon>
        <taxon>Geodiidae</taxon>
        <taxon>Geodia</taxon>
    </lineage>
</organism>
<accession>A0AA35RTG3</accession>
<dbReference type="AlphaFoldDB" id="A0AA35RTG3"/>
<dbReference type="Proteomes" id="UP001174909">
    <property type="component" value="Unassembled WGS sequence"/>
</dbReference>
<keyword evidence="2" id="KW-1185">Reference proteome</keyword>
<reference evidence="1" key="1">
    <citation type="submission" date="2023-03" db="EMBL/GenBank/DDBJ databases">
        <authorList>
            <person name="Steffen K."/>
            <person name="Cardenas P."/>
        </authorList>
    </citation>
    <scope>NUCLEOTIDE SEQUENCE</scope>
</reference>
<proteinExistence type="predicted"/>
<comment type="caution">
    <text evidence="1">The sequence shown here is derived from an EMBL/GenBank/DDBJ whole genome shotgun (WGS) entry which is preliminary data.</text>
</comment>
<evidence type="ECO:0000313" key="2">
    <source>
        <dbReference type="Proteomes" id="UP001174909"/>
    </source>
</evidence>
<dbReference type="EMBL" id="CASHTH010001623">
    <property type="protein sequence ID" value="CAI8017405.1"/>
    <property type="molecule type" value="Genomic_DNA"/>
</dbReference>
<gene>
    <name evidence="1" type="ORF">GBAR_LOCUS10570</name>
</gene>